<keyword evidence="3" id="KW-1185">Reference proteome</keyword>
<feature type="compositionally biased region" description="Polar residues" evidence="1">
    <location>
        <begin position="21"/>
        <end position="41"/>
    </location>
</feature>
<dbReference type="RefSeq" id="WP_254287994.1">
    <property type="nucleotide sequence ID" value="NZ_JAMLDY010000003.1"/>
</dbReference>
<accession>A0A9X2HQX2</accession>
<organism evidence="2 3">
    <name type="scientific">Sphingomonas liriopis</name>
    <dbReference type="NCBI Taxonomy" id="2949094"/>
    <lineage>
        <taxon>Bacteria</taxon>
        <taxon>Pseudomonadati</taxon>
        <taxon>Pseudomonadota</taxon>
        <taxon>Alphaproteobacteria</taxon>
        <taxon>Sphingomonadales</taxon>
        <taxon>Sphingomonadaceae</taxon>
        <taxon>Sphingomonas</taxon>
    </lineage>
</organism>
<reference evidence="2" key="1">
    <citation type="submission" date="2022-05" db="EMBL/GenBank/DDBJ databases">
        <title>Sphingomonas sp. strain RP10 Genome sequencing and assembly.</title>
        <authorList>
            <person name="Kim I."/>
        </authorList>
    </citation>
    <scope>NUCLEOTIDE SEQUENCE</scope>
    <source>
        <strain evidence="2">RP10</strain>
    </source>
</reference>
<protein>
    <submittedName>
        <fullName evidence="2">Uncharacterized protein</fullName>
    </submittedName>
</protein>
<feature type="region of interest" description="Disordered" evidence="1">
    <location>
        <begin position="1"/>
        <end position="42"/>
    </location>
</feature>
<dbReference type="EMBL" id="JAMLDY010000003">
    <property type="protein sequence ID" value="MCP3733814.1"/>
    <property type="molecule type" value="Genomic_DNA"/>
</dbReference>
<name>A0A9X2HQX2_9SPHN</name>
<evidence type="ECO:0000313" key="3">
    <source>
        <dbReference type="Proteomes" id="UP001139486"/>
    </source>
</evidence>
<comment type="caution">
    <text evidence="2">The sequence shown here is derived from an EMBL/GenBank/DDBJ whole genome shotgun (WGS) entry which is preliminary data.</text>
</comment>
<dbReference type="Proteomes" id="UP001139486">
    <property type="component" value="Unassembled WGS sequence"/>
</dbReference>
<evidence type="ECO:0000256" key="1">
    <source>
        <dbReference type="SAM" id="MobiDB-lite"/>
    </source>
</evidence>
<sequence>MVEAGYHHRCQTEPEELVEESSPQIGGTRSRSSGETQSSDTRAFYNGLINRDRQTLRAGLAYFRSMDDVFQPIVHAWRPVSL</sequence>
<proteinExistence type="predicted"/>
<gene>
    <name evidence="2" type="ORF">M9979_02830</name>
</gene>
<evidence type="ECO:0000313" key="2">
    <source>
        <dbReference type="EMBL" id="MCP3733814.1"/>
    </source>
</evidence>
<dbReference type="AlphaFoldDB" id="A0A9X2HQX2"/>